<dbReference type="Gene3D" id="3.40.50.300">
    <property type="entry name" value="P-loop containing nucleotide triphosphate hydrolases"/>
    <property type="match status" value="1"/>
</dbReference>
<feature type="domain" description="ATPase dynein-related AAA" evidence="4">
    <location>
        <begin position="53"/>
        <end position="187"/>
    </location>
</feature>
<dbReference type="Pfam" id="PF07728">
    <property type="entry name" value="AAA_5"/>
    <property type="match status" value="1"/>
</dbReference>
<feature type="domain" description="CbbQ/NirQ/NorQ C-terminal" evidence="5">
    <location>
        <begin position="200"/>
        <end position="283"/>
    </location>
</feature>
<dbReference type="SUPFAM" id="SSF52540">
    <property type="entry name" value="P-loop containing nucleoside triphosphate hydrolases"/>
    <property type="match status" value="1"/>
</dbReference>
<dbReference type="InterPro" id="IPR027417">
    <property type="entry name" value="P-loop_NTPase"/>
</dbReference>
<evidence type="ECO:0000313" key="7">
    <source>
        <dbReference type="Proteomes" id="UP000680158"/>
    </source>
</evidence>
<dbReference type="GO" id="GO:0016887">
    <property type="term" value="F:ATP hydrolysis activity"/>
    <property type="evidence" value="ECO:0007669"/>
    <property type="project" value="InterPro"/>
</dbReference>
<keyword evidence="2" id="KW-0547">Nucleotide-binding</keyword>
<dbReference type="RefSeq" id="WP_212683608.1">
    <property type="nucleotide sequence ID" value="NZ_JAGSPM010000003.1"/>
</dbReference>
<dbReference type="AlphaFoldDB" id="A0A941I3B8"/>
<evidence type="ECO:0000259" key="5">
    <source>
        <dbReference type="Pfam" id="PF08406"/>
    </source>
</evidence>
<comment type="caution">
    <text evidence="6">The sequence shown here is derived from an EMBL/GenBank/DDBJ whole genome shotgun (WGS) entry which is preliminary data.</text>
</comment>
<dbReference type="InterPro" id="IPR011704">
    <property type="entry name" value="ATPase_dyneun-rel_AAA"/>
</dbReference>
<keyword evidence="3" id="KW-0067">ATP-binding</keyword>
<evidence type="ECO:0000256" key="1">
    <source>
        <dbReference type="ARBA" id="ARBA00009417"/>
    </source>
</evidence>
<evidence type="ECO:0000313" key="6">
    <source>
        <dbReference type="EMBL" id="MBR7746256.1"/>
    </source>
</evidence>
<name>A0A941I3B8_9BURK</name>
<dbReference type="PANTHER" id="PTHR42759:SF7">
    <property type="entry name" value="DENITRIFICATION REGULATORY PROTEIN NIRQ"/>
    <property type="match status" value="1"/>
</dbReference>
<sequence>MNDLSHQVFLSNAAENAAENATPTASSTVEIPYYQPVANECALFELAYQRQLPLLIKGPTGCGKTRFVAHMAAKLARPLITVACHDDLSAADLVGRHLIGDGETLWSDGPLTRAVRQGGICYLDEIVEARKDTTVVLHPLTDDRRILPIERTGEELTAPNEFMLVVSYNPGYQNLLKNLKPSTRQRFLAIQFDYPNAELEQSILIKEAGIDLALATRLVDIARRFRQLKQHDLDEAASTRLLVYAANLIAAGCPPVEACAAALVEPLSDDLDTIAALMEVIKLHFGSGKVSTKTS</sequence>
<dbReference type="InterPro" id="IPR050764">
    <property type="entry name" value="CbbQ/NirQ/NorQ/GpvN"/>
</dbReference>
<organism evidence="6 7">
    <name type="scientific">Undibacterium baiyunense</name>
    <dbReference type="NCBI Taxonomy" id="2828731"/>
    <lineage>
        <taxon>Bacteria</taxon>
        <taxon>Pseudomonadati</taxon>
        <taxon>Pseudomonadota</taxon>
        <taxon>Betaproteobacteria</taxon>
        <taxon>Burkholderiales</taxon>
        <taxon>Oxalobacteraceae</taxon>
        <taxon>Undibacterium</taxon>
    </lineage>
</organism>
<dbReference type="EMBL" id="JAGSPM010000003">
    <property type="protein sequence ID" value="MBR7746256.1"/>
    <property type="molecule type" value="Genomic_DNA"/>
</dbReference>
<protein>
    <submittedName>
        <fullName evidence="6">CbbQ/NirQ/NorQ/GpvN family protein</fullName>
    </submittedName>
</protein>
<dbReference type="Proteomes" id="UP000680158">
    <property type="component" value="Unassembled WGS sequence"/>
</dbReference>
<dbReference type="Pfam" id="PF08406">
    <property type="entry name" value="CbbQ_C"/>
    <property type="match status" value="1"/>
</dbReference>
<comment type="similarity">
    <text evidence="1">Belongs to the CbbQ/NirQ/NorQ/GpvN family.</text>
</comment>
<gene>
    <name evidence="6" type="ORF">KDM92_06650</name>
</gene>
<accession>A0A941I3B8</accession>
<evidence type="ECO:0000256" key="3">
    <source>
        <dbReference type="ARBA" id="ARBA00022840"/>
    </source>
</evidence>
<reference evidence="6 7" key="1">
    <citation type="submission" date="2021-04" db="EMBL/GenBank/DDBJ databases">
        <title>novel species isolated from subtropical streams in China.</title>
        <authorList>
            <person name="Lu H."/>
        </authorList>
    </citation>
    <scope>NUCLEOTIDE SEQUENCE [LARGE SCALE GENOMIC DNA]</scope>
    <source>
        <strain evidence="6 7">BYS107W</strain>
    </source>
</reference>
<evidence type="ECO:0000259" key="4">
    <source>
        <dbReference type="Pfam" id="PF07728"/>
    </source>
</evidence>
<dbReference type="PANTHER" id="PTHR42759">
    <property type="entry name" value="MOXR FAMILY PROTEIN"/>
    <property type="match status" value="1"/>
</dbReference>
<dbReference type="InterPro" id="IPR013615">
    <property type="entry name" value="CbbQ_C"/>
</dbReference>
<keyword evidence="7" id="KW-1185">Reference proteome</keyword>
<dbReference type="GO" id="GO:0005524">
    <property type="term" value="F:ATP binding"/>
    <property type="evidence" value="ECO:0007669"/>
    <property type="project" value="UniProtKB-KW"/>
</dbReference>
<evidence type="ECO:0000256" key="2">
    <source>
        <dbReference type="ARBA" id="ARBA00022741"/>
    </source>
</evidence>
<proteinExistence type="inferred from homology"/>